<organism evidence="2 3">
    <name type="scientific">Anoxybacteroides rupiense</name>
    <dbReference type="NCBI Taxonomy" id="311460"/>
    <lineage>
        <taxon>Bacteria</taxon>
        <taxon>Bacillati</taxon>
        <taxon>Bacillota</taxon>
        <taxon>Bacilli</taxon>
        <taxon>Bacillales</taxon>
        <taxon>Anoxybacillaceae</taxon>
        <taxon>Anoxybacteroides</taxon>
    </lineage>
</organism>
<accession>A0ABD5J050</accession>
<dbReference type="Proteomes" id="UP001339962">
    <property type="component" value="Unassembled WGS sequence"/>
</dbReference>
<dbReference type="PANTHER" id="PTHR13504:SF38">
    <property type="entry name" value="FIDO DOMAIN-CONTAINING PROTEIN"/>
    <property type="match status" value="1"/>
</dbReference>
<dbReference type="Gene3D" id="1.10.3290.10">
    <property type="entry name" value="Fido-like domain"/>
    <property type="match status" value="1"/>
</dbReference>
<dbReference type="EMBL" id="JARTLI010000038">
    <property type="protein sequence ID" value="MED5053001.1"/>
    <property type="molecule type" value="Genomic_DNA"/>
</dbReference>
<gene>
    <name evidence="2" type="ORF">P9850_14435</name>
</gene>
<dbReference type="InterPro" id="IPR036597">
    <property type="entry name" value="Fido-like_dom_sf"/>
</dbReference>
<sequence length="111" mass="12863">MFQKINELKAKLDAQRPLPPSLIKNLREVFRIEWIYNSNAMEGNTLNLLETKMVVEEGITIGGKKLKEHFEAINHAEAIDFVEELVSKKEPLTEWVLKQIHYLVVNYSPLS</sequence>
<feature type="site" description="Important for autoinhibition of adenylyltransferase activity" evidence="1">
    <location>
        <position position="42"/>
    </location>
</feature>
<dbReference type="PANTHER" id="PTHR13504">
    <property type="entry name" value="FIDO DOMAIN-CONTAINING PROTEIN DDB_G0283145"/>
    <property type="match status" value="1"/>
</dbReference>
<dbReference type="RefSeq" id="WP_244963786.1">
    <property type="nucleotide sequence ID" value="NZ_JARTLI010000038.1"/>
</dbReference>
<protein>
    <submittedName>
        <fullName evidence="2">Fic family protein</fullName>
    </submittedName>
</protein>
<evidence type="ECO:0000313" key="3">
    <source>
        <dbReference type="Proteomes" id="UP001339962"/>
    </source>
</evidence>
<reference evidence="2 3" key="1">
    <citation type="submission" date="2023-03" db="EMBL/GenBank/DDBJ databases">
        <title>Bacillus Genome Sequencing.</title>
        <authorList>
            <person name="Dunlap C."/>
        </authorList>
    </citation>
    <scope>NUCLEOTIDE SEQUENCE [LARGE SCALE GENOMIC DNA]</scope>
    <source>
        <strain evidence="2 3">NRS-38</strain>
    </source>
</reference>
<dbReference type="SUPFAM" id="SSF140931">
    <property type="entry name" value="Fic-like"/>
    <property type="match status" value="1"/>
</dbReference>
<evidence type="ECO:0000313" key="2">
    <source>
        <dbReference type="EMBL" id="MED5053001.1"/>
    </source>
</evidence>
<proteinExistence type="predicted"/>
<name>A0ABD5J050_9BACL</name>
<dbReference type="InterPro" id="IPR040198">
    <property type="entry name" value="Fido_containing"/>
</dbReference>
<dbReference type="AlphaFoldDB" id="A0ABD5J050"/>
<feature type="non-terminal residue" evidence="2">
    <location>
        <position position="111"/>
    </location>
</feature>
<evidence type="ECO:0000256" key="1">
    <source>
        <dbReference type="PIRSR" id="PIRSR640198-3"/>
    </source>
</evidence>
<comment type="caution">
    <text evidence="2">The sequence shown here is derived from an EMBL/GenBank/DDBJ whole genome shotgun (WGS) entry which is preliminary data.</text>
</comment>